<name>A0A481T4B8_HHV2</name>
<feature type="compositionally biased region" description="Low complexity" evidence="1">
    <location>
        <begin position="9"/>
        <end position="20"/>
    </location>
</feature>
<sequence>MVAGAMAWRPTPSSRPRASRNATGHSARGRLPLTTRQVAWIAPGPAGGTSPPGSSTSATPAKKSNAGCSSRARLALSGCMNCSAVIWHSATHRTRPWARRCRQAFRKRCCMSAPGPAGAATYAPYGFAASTGAWFTPPTAASMFMSEG</sequence>
<evidence type="ECO:0000313" key="2">
    <source>
        <dbReference type="EMBL" id="QBH76114.1"/>
    </source>
</evidence>
<accession>A0A481T4B8</accession>
<proteinExistence type="predicted"/>
<dbReference type="EMBL" id="MH790556">
    <property type="protein sequence ID" value="QBH76114.1"/>
    <property type="molecule type" value="Genomic_DNA"/>
</dbReference>
<evidence type="ECO:0000256" key="1">
    <source>
        <dbReference type="SAM" id="MobiDB-lite"/>
    </source>
</evidence>
<feature type="region of interest" description="Disordered" evidence="1">
    <location>
        <begin position="1"/>
        <end position="65"/>
    </location>
</feature>
<protein>
    <submittedName>
        <fullName evidence="2">Uncharacterized protein</fullName>
    </submittedName>
</protein>
<reference evidence="2" key="1">
    <citation type="submission" date="2018-08" db="EMBL/GenBank/DDBJ databases">
        <title>HSV2 whole genome sequences from clinical isolates.</title>
        <authorList>
            <person name="Roychoudhury P."/>
            <person name="Greninger A.L."/>
            <person name="Jerome K.R."/>
            <person name="Johnston C."/>
            <person name="Wald A."/>
            <person name="Xie H."/>
        </authorList>
    </citation>
    <scope>NUCLEOTIDE SEQUENCE</scope>
    <source>
        <strain evidence="2">2012-15948</strain>
    </source>
</reference>
<organismHost>
    <name type="scientific">Homo sapiens</name>
    <name type="common">Human</name>
    <dbReference type="NCBI Taxonomy" id="9606"/>
</organismHost>
<organism evidence="2">
    <name type="scientific">Human herpesvirus 2</name>
    <name type="common">HHV-2</name>
    <name type="synonym">Human herpes simplex virus 2</name>
    <dbReference type="NCBI Taxonomy" id="10310"/>
    <lineage>
        <taxon>Viruses</taxon>
        <taxon>Duplodnaviria</taxon>
        <taxon>Heunggongvirae</taxon>
        <taxon>Peploviricota</taxon>
        <taxon>Herviviricetes</taxon>
        <taxon>Herpesvirales</taxon>
        <taxon>Orthoherpesviridae</taxon>
        <taxon>Alphaherpesvirinae</taxon>
        <taxon>Simplexvirus</taxon>
        <taxon>Simplexvirus humanalpha2</taxon>
    </lineage>
</organism>
<feature type="compositionally biased region" description="Low complexity" evidence="1">
    <location>
        <begin position="42"/>
        <end position="61"/>
    </location>
</feature>